<keyword evidence="5" id="KW-0547">Nucleotide-binding</keyword>
<dbReference type="AlphaFoldDB" id="A0A1I5QW39"/>
<dbReference type="Gene3D" id="1.20.5.1930">
    <property type="match status" value="1"/>
</dbReference>
<keyword evidence="6 12" id="KW-0418">Kinase</keyword>
<feature type="transmembrane region" description="Helical" evidence="9">
    <location>
        <begin position="63"/>
        <end position="79"/>
    </location>
</feature>
<dbReference type="Gene3D" id="3.30.565.10">
    <property type="entry name" value="Histidine kinase-like ATPase, C-terminal domain"/>
    <property type="match status" value="1"/>
</dbReference>
<feature type="transmembrane region" description="Helical" evidence="9">
    <location>
        <begin position="130"/>
        <end position="149"/>
    </location>
</feature>
<protein>
    <recommendedName>
        <fullName evidence="2">histidine kinase</fullName>
        <ecNumber evidence="2">2.7.13.3</ecNumber>
    </recommendedName>
</protein>
<dbReference type="PANTHER" id="PTHR24421:SF10">
    <property type="entry name" value="NITRATE_NITRITE SENSOR PROTEIN NARQ"/>
    <property type="match status" value="1"/>
</dbReference>
<keyword evidence="7" id="KW-0067">ATP-binding</keyword>
<dbReference type="InterPro" id="IPR050482">
    <property type="entry name" value="Sensor_HK_TwoCompSys"/>
</dbReference>
<feature type="transmembrane region" description="Helical" evidence="9">
    <location>
        <begin position="85"/>
        <end position="118"/>
    </location>
</feature>
<proteinExistence type="predicted"/>
<keyword evidence="3" id="KW-0597">Phosphoprotein</keyword>
<keyword evidence="4" id="KW-0808">Transferase</keyword>
<evidence type="ECO:0000313" key="12">
    <source>
        <dbReference type="EMBL" id="SFP50452.1"/>
    </source>
</evidence>
<keyword evidence="9" id="KW-0812">Transmembrane</keyword>
<dbReference type="GO" id="GO:0016020">
    <property type="term" value="C:membrane"/>
    <property type="evidence" value="ECO:0007669"/>
    <property type="project" value="InterPro"/>
</dbReference>
<evidence type="ECO:0000256" key="8">
    <source>
        <dbReference type="ARBA" id="ARBA00023012"/>
    </source>
</evidence>
<evidence type="ECO:0000256" key="2">
    <source>
        <dbReference type="ARBA" id="ARBA00012438"/>
    </source>
</evidence>
<dbReference type="OrthoDB" id="227596at2"/>
<accession>A0A1I5QW39</accession>
<evidence type="ECO:0000256" key="5">
    <source>
        <dbReference type="ARBA" id="ARBA00022741"/>
    </source>
</evidence>
<evidence type="ECO:0000313" key="13">
    <source>
        <dbReference type="Proteomes" id="UP000198727"/>
    </source>
</evidence>
<name>A0A1I5QW39_9PSEU</name>
<gene>
    <name evidence="12" type="ORF">SAMN05421810_102781</name>
</gene>
<evidence type="ECO:0000256" key="3">
    <source>
        <dbReference type="ARBA" id="ARBA00022553"/>
    </source>
</evidence>
<dbReference type="RefSeq" id="WP_092529474.1">
    <property type="nucleotide sequence ID" value="NZ_FOWW01000002.1"/>
</dbReference>
<dbReference type="Pfam" id="PF07730">
    <property type="entry name" value="HisKA_3"/>
    <property type="match status" value="1"/>
</dbReference>
<feature type="transmembrane region" description="Helical" evidence="9">
    <location>
        <begin position="39"/>
        <end position="56"/>
    </location>
</feature>
<evidence type="ECO:0000256" key="7">
    <source>
        <dbReference type="ARBA" id="ARBA00022840"/>
    </source>
</evidence>
<evidence type="ECO:0000256" key="6">
    <source>
        <dbReference type="ARBA" id="ARBA00022777"/>
    </source>
</evidence>
<dbReference type="SUPFAM" id="SSF55874">
    <property type="entry name" value="ATPase domain of HSP90 chaperone/DNA topoisomerase II/histidine kinase"/>
    <property type="match status" value="1"/>
</dbReference>
<dbReference type="InterPro" id="IPR036890">
    <property type="entry name" value="HATPase_C_sf"/>
</dbReference>
<dbReference type="InterPro" id="IPR003594">
    <property type="entry name" value="HATPase_dom"/>
</dbReference>
<comment type="catalytic activity">
    <reaction evidence="1">
        <text>ATP + protein L-histidine = ADP + protein N-phospho-L-histidine.</text>
        <dbReference type="EC" id="2.7.13.3"/>
    </reaction>
</comment>
<sequence>MRLPLSPRAVDVWVAVAVAAGIVAGTWFSATFGGEQGELGPLAWALMLGAPALLVLRRRFPVLVAVGTLVAAGLYYPLVAPDGPIMLAFVVALYIASAEGYLVPAAILAAVALLAMGYGEVVGGVRHVDNPGMVMLAGWLVATIALGGVRRTRLSYLGELERRAATEERLHIARELHDVLGHHLSMINVQAGAALHRFGKDPAQAERALDAIKQASGQTLRELRGTLGVLRQTEPEGPGLARLDELFERARAAGLRVDAQVEGERAPVPDEVDLTAYRVVQEALTNVARHAEASTVTVRVRHGRRELRVEVADDGRGGQVWPGKGLPGHGIRGMAERVRALGGELEVGGRRGGGFRVDARLPVGAAVRNGVAG</sequence>
<dbReference type="InterPro" id="IPR011712">
    <property type="entry name" value="Sig_transdc_His_kin_sub3_dim/P"/>
</dbReference>
<dbReference type="Pfam" id="PF02518">
    <property type="entry name" value="HATPase_c"/>
    <property type="match status" value="1"/>
</dbReference>
<evidence type="ECO:0000256" key="1">
    <source>
        <dbReference type="ARBA" id="ARBA00000085"/>
    </source>
</evidence>
<keyword evidence="8" id="KW-0902">Two-component regulatory system</keyword>
<feature type="domain" description="Histidine kinase/HSP90-like ATPase" evidence="10">
    <location>
        <begin position="275"/>
        <end position="363"/>
    </location>
</feature>
<keyword evidence="9" id="KW-1133">Transmembrane helix</keyword>
<dbReference type="CDD" id="cd16917">
    <property type="entry name" value="HATPase_UhpB-NarQ-NarX-like"/>
    <property type="match status" value="1"/>
</dbReference>
<keyword evidence="9" id="KW-0472">Membrane</keyword>
<dbReference type="GO" id="GO:0005524">
    <property type="term" value="F:ATP binding"/>
    <property type="evidence" value="ECO:0007669"/>
    <property type="project" value="UniProtKB-KW"/>
</dbReference>
<feature type="transmembrane region" description="Helical" evidence="9">
    <location>
        <begin position="12"/>
        <end position="33"/>
    </location>
</feature>
<dbReference type="GO" id="GO:0046983">
    <property type="term" value="F:protein dimerization activity"/>
    <property type="evidence" value="ECO:0007669"/>
    <property type="project" value="InterPro"/>
</dbReference>
<dbReference type="EMBL" id="FOWW01000002">
    <property type="protein sequence ID" value="SFP50452.1"/>
    <property type="molecule type" value="Genomic_DNA"/>
</dbReference>
<dbReference type="PANTHER" id="PTHR24421">
    <property type="entry name" value="NITRATE/NITRITE SENSOR PROTEIN NARX-RELATED"/>
    <property type="match status" value="1"/>
</dbReference>
<evidence type="ECO:0000259" key="11">
    <source>
        <dbReference type="Pfam" id="PF07730"/>
    </source>
</evidence>
<reference evidence="13" key="1">
    <citation type="submission" date="2016-10" db="EMBL/GenBank/DDBJ databases">
        <authorList>
            <person name="Varghese N."/>
            <person name="Submissions S."/>
        </authorList>
    </citation>
    <scope>NUCLEOTIDE SEQUENCE [LARGE SCALE GENOMIC DNA]</scope>
    <source>
        <strain evidence="13">CGMCC 4.5579</strain>
    </source>
</reference>
<dbReference type="GO" id="GO:0000155">
    <property type="term" value="F:phosphorelay sensor kinase activity"/>
    <property type="evidence" value="ECO:0007669"/>
    <property type="project" value="InterPro"/>
</dbReference>
<organism evidence="12 13">
    <name type="scientific">Amycolatopsis arida</name>
    <dbReference type="NCBI Taxonomy" id="587909"/>
    <lineage>
        <taxon>Bacteria</taxon>
        <taxon>Bacillati</taxon>
        <taxon>Actinomycetota</taxon>
        <taxon>Actinomycetes</taxon>
        <taxon>Pseudonocardiales</taxon>
        <taxon>Pseudonocardiaceae</taxon>
        <taxon>Amycolatopsis</taxon>
    </lineage>
</organism>
<evidence type="ECO:0000256" key="4">
    <source>
        <dbReference type="ARBA" id="ARBA00022679"/>
    </source>
</evidence>
<keyword evidence="13" id="KW-1185">Reference proteome</keyword>
<dbReference type="EC" id="2.7.13.3" evidence="2"/>
<evidence type="ECO:0000259" key="10">
    <source>
        <dbReference type="Pfam" id="PF02518"/>
    </source>
</evidence>
<evidence type="ECO:0000256" key="9">
    <source>
        <dbReference type="SAM" id="Phobius"/>
    </source>
</evidence>
<dbReference type="Proteomes" id="UP000198727">
    <property type="component" value="Unassembled WGS sequence"/>
</dbReference>
<dbReference type="STRING" id="587909.SAMN05421810_102781"/>
<feature type="domain" description="Signal transduction histidine kinase subgroup 3 dimerisation and phosphoacceptor" evidence="11">
    <location>
        <begin position="168"/>
        <end position="233"/>
    </location>
</feature>